<evidence type="ECO:0000259" key="7">
    <source>
        <dbReference type="PROSITE" id="PS50089"/>
    </source>
</evidence>
<feature type="compositionally biased region" description="Basic and acidic residues" evidence="6">
    <location>
        <begin position="563"/>
        <end position="572"/>
    </location>
</feature>
<feature type="region of interest" description="Disordered" evidence="6">
    <location>
        <begin position="1"/>
        <end position="116"/>
    </location>
</feature>
<feature type="compositionally biased region" description="Polar residues" evidence="6">
    <location>
        <begin position="82"/>
        <end position="97"/>
    </location>
</feature>
<dbReference type="Proteomes" id="UP000321518">
    <property type="component" value="Unassembled WGS sequence"/>
</dbReference>
<feature type="compositionally biased region" description="Basic and acidic residues" evidence="6">
    <location>
        <begin position="784"/>
        <end position="800"/>
    </location>
</feature>
<evidence type="ECO:0000256" key="2">
    <source>
        <dbReference type="ARBA" id="ARBA00022771"/>
    </source>
</evidence>
<dbReference type="InterPro" id="IPR001841">
    <property type="entry name" value="Znf_RING"/>
</dbReference>
<feature type="region of interest" description="Disordered" evidence="6">
    <location>
        <begin position="548"/>
        <end position="572"/>
    </location>
</feature>
<feature type="coiled-coil region" evidence="5">
    <location>
        <begin position="163"/>
        <end position="190"/>
    </location>
</feature>
<feature type="region of interest" description="Disordered" evidence="6">
    <location>
        <begin position="355"/>
        <end position="446"/>
    </location>
</feature>
<dbReference type="GO" id="GO:0008270">
    <property type="term" value="F:zinc ion binding"/>
    <property type="evidence" value="ECO:0007669"/>
    <property type="project" value="UniProtKB-KW"/>
</dbReference>
<feature type="compositionally biased region" description="Basic and acidic residues" evidence="6">
    <location>
        <begin position="50"/>
        <end position="60"/>
    </location>
</feature>
<feature type="compositionally biased region" description="Low complexity" evidence="6">
    <location>
        <begin position="674"/>
        <end position="692"/>
    </location>
</feature>
<accession>A0A511KFT7</accession>
<proteinExistence type="predicted"/>
<feature type="region of interest" description="Disordered" evidence="6">
    <location>
        <begin position="284"/>
        <end position="307"/>
    </location>
</feature>
<dbReference type="Pfam" id="PF13445">
    <property type="entry name" value="zf-RING_UBOX"/>
    <property type="match status" value="1"/>
</dbReference>
<name>A0A511KFT7_RHOTO</name>
<dbReference type="InterPro" id="IPR013083">
    <property type="entry name" value="Znf_RING/FYVE/PHD"/>
</dbReference>
<feature type="region of interest" description="Disordered" evidence="6">
    <location>
        <begin position="498"/>
        <end position="517"/>
    </location>
</feature>
<feature type="region of interest" description="Disordered" evidence="6">
    <location>
        <begin position="669"/>
        <end position="808"/>
    </location>
</feature>
<evidence type="ECO:0000256" key="6">
    <source>
        <dbReference type="SAM" id="MobiDB-lite"/>
    </source>
</evidence>
<feature type="compositionally biased region" description="Polar residues" evidence="6">
    <location>
        <begin position="726"/>
        <end position="740"/>
    </location>
</feature>
<dbReference type="AlphaFoldDB" id="A0A511KFT7"/>
<evidence type="ECO:0000256" key="1">
    <source>
        <dbReference type="ARBA" id="ARBA00022723"/>
    </source>
</evidence>
<dbReference type="PROSITE" id="PS50089">
    <property type="entry name" value="ZF_RING_2"/>
    <property type="match status" value="1"/>
</dbReference>
<feature type="compositionally biased region" description="Low complexity" evidence="6">
    <location>
        <begin position="240"/>
        <end position="249"/>
    </location>
</feature>
<evidence type="ECO:0000313" key="9">
    <source>
        <dbReference type="Proteomes" id="UP000321518"/>
    </source>
</evidence>
<comment type="caution">
    <text evidence="8">The sequence shown here is derived from an EMBL/GenBank/DDBJ whole genome shotgun (WGS) entry which is preliminary data.</text>
</comment>
<feature type="compositionally biased region" description="Low complexity" evidence="6">
    <location>
        <begin position="422"/>
        <end position="446"/>
    </location>
</feature>
<dbReference type="EMBL" id="BJWK01000005">
    <property type="protein sequence ID" value="GEM08294.1"/>
    <property type="molecule type" value="Genomic_DNA"/>
</dbReference>
<organism evidence="8 9">
    <name type="scientific">Rhodotorula toruloides</name>
    <name type="common">Yeast</name>
    <name type="synonym">Rhodosporidium toruloides</name>
    <dbReference type="NCBI Taxonomy" id="5286"/>
    <lineage>
        <taxon>Eukaryota</taxon>
        <taxon>Fungi</taxon>
        <taxon>Dikarya</taxon>
        <taxon>Basidiomycota</taxon>
        <taxon>Pucciniomycotina</taxon>
        <taxon>Microbotryomycetes</taxon>
        <taxon>Sporidiobolales</taxon>
        <taxon>Sporidiobolaceae</taxon>
        <taxon>Rhodotorula</taxon>
    </lineage>
</organism>
<dbReference type="Gene3D" id="3.30.40.10">
    <property type="entry name" value="Zinc/RING finger domain, C3HC4 (zinc finger)"/>
    <property type="match status" value="1"/>
</dbReference>
<feature type="compositionally biased region" description="Basic and acidic residues" evidence="6">
    <location>
        <begin position="498"/>
        <end position="508"/>
    </location>
</feature>
<feature type="region of interest" description="Disordered" evidence="6">
    <location>
        <begin position="235"/>
        <end position="261"/>
    </location>
</feature>
<evidence type="ECO:0000256" key="4">
    <source>
        <dbReference type="PROSITE-ProRule" id="PRU00175"/>
    </source>
</evidence>
<dbReference type="SMART" id="SM00184">
    <property type="entry name" value="RING"/>
    <property type="match status" value="1"/>
</dbReference>
<keyword evidence="1" id="KW-0479">Metal-binding</keyword>
<evidence type="ECO:0000256" key="5">
    <source>
        <dbReference type="SAM" id="Coils"/>
    </source>
</evidence>
<keyword evidence="2 4" id="KW-0863">Zinc-finger</keyword>
<dbReference type="InterPro" id="IPR027370">
    <property type="entry name" value="Znf-RING_euk"/>
</dbReference>
<dbReference type="InterPro" id="IPR017907">
    <property type="entry name" value="Znf_RING_CS"/>
</dbReference>
<gene>
    <name evidence="8" type="ORF">Rt10032_c05g2311</name>
</gene>
<feature type="compositionally biased region" description="Low complexity" evidence="6">
    <location>
        <begin position="748"/>
        <end position="764"/>
    </location>
</feature>
<dbReference type="OrthoDB" id="6105938at2759"/>
<keyword evidence="5" id="KW-0175">Coiled coil</keyword>
<dbReference type="SUPFAM" id="SSF57850">
    <property type="entry name" value="RING/U-box"/>
    <property type="match status" value="1"/>
</dbReference>
<keyword evidence="3" id="KW-0862">Zinc</keyword>
<feature type="compositionally biased region" description="Basic and acidic residues" evidence="6">
    <location>
        <begin position="696"/>
        <end position="725"/>
    </location>
</feature>
<feature type="compositionally biased region" description="Polar residues" evidence="6">
    <location>
        <begin position="19"/>
        <end position="37"/>
    </location>
</feature>
<sequence length="808" mass="86682">MNIKAATTARKSRKPPSAAVTSVSTDGLDATSPSATRNLHCLSTRPNISDTDKEADDKPACRPKQPAQENANIEQLAPSPAAITSRTSSSGKRSATHLSEDIPSTTSTPKSSKKARNAVKIEFDEDEPAVLPAGPSQTPKLFDGSKLSADVKRKVKVKGKDVVDKQEAERVRFKNELAKKEKLAKQYSQTLDSIRSSVSCGLCNELFNNPHSLKCGHIFCRKCLEIAWTAQPDSNDTISDSDGSASATDTDADASGDESDASAALYPRRRLGLVGFRPLGAWLDDDENDEAEEAEDEEEDDHDTAPYRSAAFYGLTIGKKRVVEVDNLRDEDALTAFNRASEMMLNDFVAYSAARHQRRRAPLPTPSVASSGARIEEIDDDDEAAGSEQYKAEPSRARNGRREPVSTGAGSALALTRRPQGAAFRRSPSPTPASSRWPSPVPSPTAAAVDGAHVKEVCCPTCGVSCLDSRPTRIVLYGGILDVLRKADLVEQGFAGRVKSEKKEKESGPEEDETWSGVFPVGEKNEEVVLQVAEKVDRVEKQDAGSVALDDGDDAQHVLTGRSDVKEKTGDVEKTTDVGKAIVFVSKVEHDIDEPAGEETEEKDVCEIEASTIATIASTTTTAAGAETHEPSNLFGITAFRTSSFSSTSLSNDSSFATSASAFGLLARSRSRTDSSSSASSASSHDSTSTSSITEELLKDPSARHIRGDSERKNKADGSRLETEMLTRSASPSSRIARTQQGREPRLGSDSIGSSGLSSTTPTGEAEVRTSKAASTRRTSRKRAREEEEEKKRAPKEVVAKGKKARRG</sequence>
<evidence type="ECO:0000256" key="3">
    <source>
        <dbReference type="ARBA" id="ARBA00022833"/>
    </source>
</evidence>
<protein>
    <submittedName>
        <fullName evidence="8">Zinc finger, RING-type protein</fullName>
    </submittedName>
</protein>
<feature type="compositionally biased region" description="Acidic residues" evidence="6">
    <location>
        <begin position="284"/>
        <end position="302"/>
    </location>
</feature>
<evidence type="ECO:0000313" key="8">
    <source>
        <dbReference type="EMBL" id="GEM08294.1"/>
    </source>
</evidence>
<feature type="compositionally biased region" description="Basic and acidic residues" evidence="6">
    <location>
        <begin position="390"/>
        <end position="404"/>
    </location>
</feature>
<dbReference type="PROSITE" id="PS00518">
    <property type="entry name" value="ZF_RING_1"/>
    <property type="match status" value="1"/>
</dbReference>
<feature type="compositionally biased region" description="Acidic residues" evidence="6">
    <location>
        <begin position="250"/>
        <end position="260"/>
    </location>
</feature>
<reference evidence="8 9" key="1">
    <citation type="submission" date="2019-07" db="EMBL/GenBank/DDBJ databases">
        <title>Rhodotorula toruloides NBRC10032 genome sequencing.</title>
        <authorList>
            <person name="Shida Y."/>
            <person name="Takaku H."/>
            <person name="Ogasawara W."/>
            <person name="Mori K."/>
        </authorList>
    </citation>
    <scope>NUCLEOTIDE SEQUENCE [LARGE SCALE GENOMIC DNA]</scope>
    <source>
        <strain evidence="8 9">NBRC10032</strain>
    </source>
</reference>
<feature type="domain" description="RING-type" evidence="7">
    <location>
        <begin position="200"/>
        <end position="224"/>
    </location>
</feature>